<comment type="caution">
    <text evidence="2">The sequence shown here is derived from an EMBL/GenBank/DDBJ whole genome shotgun (WGS) entry which is preliminary data.</text>
</comment>
<sequence>MPASAVAASLRSVSGDELMAEVSGGPLWPADLQRRLLHPSGAAAAVLLEPGSTVLALGTGWPALVASLGAFGGHVTYGDWVYSRMRFETLVHGPADLAVQIEPSAALPWDDGVFDRVYVDAGEVDCVLDPAGRRRLLTEVGRVLAADGVAVVGTRNLLRHLRGDRSARPRAREVLRSVRAFRHPSDRELRRSGLTAAKALVPFPRRHRWRWMVPVDGLRAQLRQDRSAHPIARAAGRAGLAAAVVADQYVLARRGGGQDRDLPTIAERLAGTPELRSPAMLALSDARVAVRGTREFLKIPLTRDQHRALAREVENITAARDTPFAPYLAGPARMARYGGLPYAVHPAVPHGAHEAARADAALREILLGLPAGETASLRETAVWRRLTTEHGRTEAMDTGMGPLRRALLETAGDARLPVGPSHGDLHAGNVLLGDDERPVLVDWNRFEHRNPLLLDALYAALDARRQQGAPLATALDDFVSGRLGGALAAHALGLLGTLSVAEGAALLLLDRAVSYGRRRSRYRPWTIPPLHEAAEMLTPVVVPGGGGAGRAGAD</sequence>
<organism evidence="2 3">
    <name type="scientific">Georgenia alba</name>
    <dbReference type="NCBI Taxonomy" id="2233858"/>
    <lineage>
        <taxon>Bacteria</taxon>
        <taxon>Bacillati</taxon>
        <taxon>Actinomycetota</taxon>
        <taxon>Actinomycetes</taxon>
        <taxon>Micrococcales</taxon>
        <taxon>Bogoriellaceae</taxon>
        <taxon>Georgenia</taxon>
    </lineage>
</organism>
<keyword evidence="1" id="KW-0812">Transmembrane</keyword>
<evidence type="ECO:0000313" key="2">
    <source>
        <dbReference type="EMBL" id="MFC7404880.1"/>
    </source>
</evidence>
<accession>A0ABW2QBB7</accession>
<dbReference type="InterPro" id="IPR029063">
    <property type="entry name" value="SAM-dependent_MTases_sf"/>
</dbReference>
<reference evidence="3" key="1">
    <citation type="journal article" date="2019" name="Int. J. Syst. Evol. Microbiol.">
        <title>The Global Catalogue of Microorganisms (GCM) 10K type strain sequencing project: providing services to taxonomists for standard genome sequencing and annotation.</title>
        <authorList>
            <consortium name="The Broad Institute Genomics Platform"/>
            <consortium name="The Broad Institute Genome Sequencing Center for Infectious Disease"/>
            <person name="Wu L."/>
            <person name="Ma J."/>
        </authorList>
    </citation>
    <scope>NUCLEOTIDE SEQUENCE [LARGE SCALE GENOMIC DNA]</scope>
    <source>
        <strain evidence="3">JCM 1490</strain>
    </source>
</reference>
<evidence type="ECO:0000313" key="3">
    <source>
        <dbReference type="Proteomes" id="UP001596455"/>
    </source>
</evidence>
<dbReference type="InterPro" id="IPR011009">
    <property type="entry name" value="Kinase-like_dom_sf"/>
</dbReference>
<evidence type="ECO:0000256" key="1">
    <source>
        <dbReference type="SAM" id="Phobius"/>
    </source>
</evidence>
<dbReference type="SUPFAM" id="SSF53335">
    <property type="entry name" value="S-adenosyl-L-methionine-dependent methyltransferases"/>
    <property type="match status" value="1"/>
</dbReference>
<keyword evidence="1" id="KW-1133">Transmembrane helix</keyword>
<protein>
    <submittedName>
        <fullName evidence="2">Phosphotransferase family protein</fullName>
    </submittedName>
</protein>
<keyword evidence="3" id="KW-1185">Reference proteome</keyword>
<dbReference type="EMBL" id="JBHTCQ010000001">
    <property type="protein sequence ID" value="MFC7404880.1"/>
    <property type="molecule type" value="Genomic_DNA"/>
</dbReference>
<gene>
    <name evidence="2" type="ORF">ACFQQL_07145</name>
</gene>
<name>A0ABW2QBB7_9MICO</name>
<keyword evidence="1" id="KW-0472">Membrane</keyword>
<dbReference type="RefSeq" id="WP_382392695.1">
    <property type="nucleotide sequence ID" value="NZ_JBHTCQ010000001.1"/>
</dbReference>
<proteinExistence type="predicted"/>
<dbReference type="Proteomes" id="UP001596455">
    <property type="component" value="Unassembled WGS sequence"/>
</dbReference>
<dbReference type="Gene3D" id="1.10.510.10">
    <property type="entry name" value="Transferase(Phosphotransferase) domain 1"/>
    <property type="match status" value="1"/>
</dbReference>
<dbReference type="SUPFAM" id="SSF56112">
    <property type="entry name" value="Protein kinase-like (PK-like)"/>
    <property type="match status" value="1"/>
</dbReference>
<dbReference type="Gene3D" id="3.40.50.150">
    <property type="entry name" value="Vaccinia Virus protein VP39"/>
    <property type="match status" value="1"/>
</dbReference>
<feature type="transmembrane region" description="Helical" evidence="1">
    <location>
        <begin position="487"/>
        <end position="509"/>
    </location>
</feature>